<evidence type="ECO:0000256" key="3">
    <source>
        <dbReference type="ARBA" id="ARBA00023237"/>
    </source>
</evidence>
<name>A0A5K7ZRK4_9BACT</name>
<dbReference type="Proteomes" id="UP000425960">
    <property type="component" value="Chromosome"/>
</dbReference>
<dbReference type="GO" id="GO:0009279">
    <property type="term" value="C:cell outer membrane"/>
    <property type="evidence" value="ECO:0007669"/>
    <property type="project" value="UniProtKB-SubCell"/>
</dbReference>
<dbReference type="SUPFAM" id="SSF56935">
    <property type="entry name" value="Porins"/>
    <property type="match status" value="2"/>
</dbReference>
<dbReference type="Gene3D" id="2.40.170.20">
    <property type="entry name" value="TonB-dependent receptor, beta-barrel domain"/>
    <property type="match status" value="1"/>
</dbReference>
<sequence length="176" mass="19781">MSALYGSDAMAGVVNIVTRKASEKRSFSGKIIGGMAENGDRETTIVRATGDLGAVGNTHHRLSTEFKKRGDYRLEDDQPYTSLKGDDMGDLSLHAYYRWLHDYYGSDPNLPRGSDPVNSNFEVVDVKLDYRFFDHHLISVGVDNLFDKETPANYTRGGSPLDPGERYYYVSYSINY</sequence>
<organism evidence="4 5">
    <name type="scientific">Desulfosarcina ovata subsp. sediminis</name>
    <dbReference type="NCBI Taxonomy" id="885957"/>
    <lineage>
        <taxon>Bacteria</taxon>
        <taxon>Pseudomonadati</taxon>
        <taxon>Thermodesulfobacteriota</taxon>
        <taxon>Desulfobacteria</taxon>
        <taxon>Desulfobacterales</taxon>
        <taxon>Desulfosarcinaceae</taxon>
        <taxon>Desulfosarcina</taxon>
    </lineage>
</organism>
<reference evidence="4 5" key="1">
    <citation type="submission" date="2019-11" db="EMBL/GenBank/DDBJ databases">
        <title>Comparative genomics of hydrocarbon-degrading Desulfosarcina strains.</title>
        <authorList>
            <person name="Watanabe M."/>
            <person name="Kojima H."/>
            <person name="Fukui M."/>
        </authorList>
    </citation>
    <scope>NUCLEOTIDE SEQUENCE [LARGE SCALE GENOMIC DNA]</scope>
    <source>
        <strain evidence="4 5">28bB2T</strain>
    </source>
</reference>
<evidence type="ECO:0000256" key="2">
    <source>
        <dbReference type="ARBA" id="ARBA00023136"/>
    </source>
</evidence>
<keyword evidence="3" id="KW-0998">Cell outer membrane</keyword>
<proteinExistence type="predicted"/>
<dbReference type="PANTHER" id="PTHR47234:SF3">
    <property type="entry name" value="SECRETIN_TONB SHORT N-TERMINAL DOMAIN-CONTAINING PROTEIN"/>
    <property type="match status" value="1"/>
</dbReference>
<evidence type="ECO:0000313" key="5">
    <source>
        <dbReference type="Proteomes" id="UP000425960"/>
    </source>
</evidence>
<evidence type="ECO:0000313" key="4">
    <source>
        <dbReference type="EMBL" id="BBO81933.1"/>
    </source>
</evidence>
<keyword evidence="2" id="KW-0472">Membrane</keyword>
<dbReference type="Gene3D" id="2.170.130.10">
    <property type="entry name" value="TonB-dependent receptor, plug domain"/>
    <property type="match status" value="1"/>
</dbReference>
<dbReference type="AlphaFoldDB" id="A0A5K7ZRK4"/>
<dbReference type="PANTHER" id="PTHR47234">
    <property type="match status" value="1"/>
</dbReference>
<protein>
    <submittedName>
        <fullName evidence="4">Uncharacterized protein</fullName>
    </submittedName>
</protein>
<dbReference type="RefSeq" id="WP_155322504.1">
    <property type="nucleotide sequence ID" value="NZ_AP021876.1"/>
</dbReference>
<dbReference type="InterPro" id="IPR037066">
    <property type="entry name" value="Plug_dom_sf"/>
</dbReference>
<evidence type="ECO:0000256" key="1">
    <source>
        <dbReference type="ARBA" id="ARBA00004442"/>
    </source>
</evidence>
<accession>A0A5K7ZRK4</accession>
<dbReference type="EMBL" id="AP021876">
    <property type="protein sequence ID" value="BBO81933.1"/>
    <property type="molecule type" value="Genomic_DNA"/>
</dbReference>
<dbReference type="InterPro" id="IPR036942">
    <property type="entry name" value="Beta-barrel_TonB_sf"/>
</dbReference>
<comment type="subcellular location">
    <subcellularLocation>
        <location evidence="1">Cell outer membrane</location>
    </subcellularLocation>
</comment>
<gene>
    <name evidence="4" type="ORF">DSCO28_24990</name>
</gene>
<dbReference type="KEGG" id="dov:DSCO28_24990"/>